<protein>
    <submittedName>
        <fullName evidence="3">Sensor domain-containing protein</fullName>
    </submittedName>
</protein>
<evidence type="ECO:0000313" key="3">
    <source>
        <dbReference type="EMBL" id="MFD2459280.1"/>
    </source>
</evidence>
<accession>A0ABW5GDS5</accession>
<feature type="domain" description="PknH-like extracellular" evidence="2">
    <location>
        <begin position="50"/>
        <end position="230"/>
    </location>
</feature>
<organism evidence="3 4">
    <name type="scientific">Amycolatopsis samaneae</name>
    <dbReference type="NCBI Taxonomy" id="664691"/>
    <lineage>
        <taxon>Bacteria</taxon>
        <taxon>Bacillati</taxon>
        <taxon>Actinomycetota</taxon>
        <taxon>Actinomycetes</taxon>
        <taxon>Pseudonocardiales</taxon>
        <taxon>Pseudonocardiaceae</taxon>
        <taxon>Amycolatopsis</taxon>
    </lineage>
</organism>
<name>A0ABW5GDS5_9PSEU</name>
<evidence type="ECO:0000256" key="1">
    <source>
        <dbReference type="SAM" id="Phobius"/>
    </source>
</evidence>
<feature type="transmembrane region" description="Helical" evidence="1">
    <location>
        <begin position="23"/>
        <end position="42"/>
    </location>
</feature>
<keyword evidence="4" id="KW-1185">Reference proteome</keyword>
<dbReference type="InterPro" id="IPR038232">
    <property type="entry name" value="PknH-like_Extracell_sf"/>
</dbReference>
<dbReference type="EMBL" id="JBHUKU010000005">
    <property type="protein sequence ID" value="MFD2459280.1"/>
    <property type="molecule type" value="Genomic_DNA"/>
</dbReference>
<dbReference type="Pfam" id="PF14032">
    <property type="entry name" value="PknH_C"/>
    <property type="match status" value="1"/>
</dbReference>
<dbReference type="Proteomes" id="UP001597419">
    <property type="component" value="Unassembled WGS sequence"/>
</dbReference>
<dbReference type="Gene3D" id="3.40.1000.70">
    <property type="entry name" value="PknH-like extracellular domain"/>
    <property type="match status" value="1"/>
</dbReference>
<sequence length="233" mass="24114">MSEQGYVPGAPAVARRPRRKRPIVIAVVAACLVVAGVTWLVWPSARGPVPGTVQAGVLTLTEASELTGVTLASETGAAEPPPALAADPPNCAVAVGPATQAVYGREWTSFLSRSYQDSETVSQHTVTQVLGVYPDGEKARAVFRVLADGVKSCSSAVRTDGDQDTSSWNYQVTSAAADAMAWSATQESGDGWACHRQARLKGNTVLQVVVCQAGDGRPAAAKIADQVAGRVGA</sequence>
<keyword evidence="1" id="KW-0472">Membrane</keyword>
<keyword evidence="1" id="KW-0812">Transmembrane</keyword>
<reference evidence="4" key="1">
    <citation type="journal article" date="2019" name="Int. J. Syst. Evol. Microbiol.">
        <title>The Global Catalogue of Microorganisms (GCM) 10K type strain sequencing project: providing services to taxonomists for standard genome sequencing and annotation.</title>
        <authorList>
            <consortium name="The Broad Institute Genomics Platform"/>
            <consortium name="The Broad Institute Genome Sequencing Center for Infectious Disease"/>
            <person name="Wu L."/>
            <person name="Ma J."/>
        </authorList>
    </citation>
    <scope>NUCLEOTIDE SEQUENCE [LARGE SCALE GENOMIC DNA]</scope>
    <source>
        <strain evidence="4">CGMCC 4.7643</strain>
    </source>
</reference>
<gene>
    <name evidence="3" type="ORF">ACFSYJ_11760</name>
</gene>
<keyword evidence="1" id="KW-1133">Transmembrane helix</keyword>
<dbReference type="InterPro" id="IPR026954">
    <property type="entry name" value="PknH-like_Extracell"/>
</dbReference>
<dbReference type="RefSeq" id="WP_345408106.1">
    <property type="nucleotide sequence ID" value="NZ_BAABHG010000025.1"/>
</dbReference>
<evidence type="ECO:0000259" key="2">
    <source>
        <dbReference type="Pfam" id="PF14032"/>
    </source>
</evidence>
<comment type="caution">
    <text evidence="3">The sequence shown here is derived from an EMBL/GenBank/DDBJ whole genome shotgun (WGS) entry which is preliminary data.</text>
</comment>
<evidence type="ECO:0000313" key="4">
    <source>
        <dbReference type="Proteomes" id="UP001597419"/>
    </source>
</evidence>
<proteinExistence type="predicted"/>